<comment type="caution">
    <text evidence="1">The sequence shown here is derived from an EMBL/GenBank/DDBJ whole genome shotgun (WGS) entry which is preliminary data.</text>
</comment>
<dbReference type="EMBL" id="JBJQND010000006">
    <property type="protein sequence ID" value="KAL3873252.1"/>
    <property type="molecule type" value="Genomic_DNA"/>
</dbReference>
<sequence>MAAELTPAMECMNSVPKYECKWHFDNQNQKMCCVGNICSTNIEHYSALMFKTFKYTLHHQLVTYMQNISNTVIPEHLRKITILRIKYDFKQDFEVYGQWKRKL</sequence>
<reference evidence="1 2" key="1">
    <citation type="submission" date="2024-11" db="EMBL/GenBank/DDBJ databases">
        <title>Chromosome-level genome assembly of the freshwater bivalve Anodonta woodiana.</title>
        <authorList>
            <person name="Chen X."/>
        </authorList>
    </citation>
    <scope>NUCLEOTIDE SEQUENCE [LARGE SCALE GENOMIC DNA]</scope>
    <source>
        <strain evidence="1">MN2024</strain>
        <tissue evidence="1">Gills</tissue>
    </source>
</reference>
<organism evidence="1 2">
    <name type="scientific">Sinanodonta woodiana</name>
    <name type="common">Chinese pond mussel</name>
    <name type="synonym">Anodonta woodiana</name>
    <dbReference type="NCBI Taxonomy" id="1069815"/>
    <lineage>
        <taxon>Eukaryota</taxon>
        <taxon>Metazoa</taxon>
        <taxon>Spiralia</taxon>
        <taxon>Lophotrochozoa</taxon>
        <taxon>Mollusca</taxon>
        <taxon>Bivalvia</taxon>
        <taxon>Autobranchia</taxon>
        <taxon>Heteroconchia</taxon>
        <taxon>Palaeoheterodonta</taxon>
        <taxon>Unionida</taxon>
        <taxon>Unionoidea</taxon>
        <taxon>Unionidae</taxon>
        <taxon>Unioninae</taxon>
        <taxon>Sinanodonta</taxon>
    </lineage>
</organism>
<name>A0ABD3WHE3_SINWO</name>
<evidence type="ECO:0000313" key="2">
    <source>
        <dbReference type="Proteomes" id="UP001634394"/>
    </source>
</evidence>
<dbReference type="Proteomes" id="UP001634394">
    <property type="component" value="Unassembled WGS sequence"/>
</dbReference>
<accession>A0ABD3WHE3</accession>
<protein>
    <submittedName>
        <fullName evidence="1">Uncharacterized protein</fullName>
    </submittedName>
</protein>
<evidence type="ECO:0000313" key="1">
    <source>
        <dbReference type="EMBL" id="KAL3873252.1"/>
    </source>
</evidence>
<dbReference type="AlphaFoldDB" id="A0ABD3WHE3"/>
<gene>
    <name evidence="1" type="ORF">ACJMK2_036391</name>
</gene>
<keyword evidence="2" id="KW-1185">Reference proteome</keyword>
<proteinExistence type="predicted"/>